<dbReference type="Gene3D" id="3.40.50.12780">
    <property type="entry name" value="N-terminal domain of ligase-like"/>
    <property type="match status" value="1"/>
</dbReference>
<dbReference type="InterPro" id="IPR020845">
    <property type="entry name" value="AMP-binding_CS"/>
</dbReference>
<feature type="domain" description="AMP-dependent synthetase/ligase" evidence="5">
    <location>
        <begin position="16"/>
        <end position="380"/>
    </location>
</feature>
<evidence type="ECO:0000256" key="1">
    <source>
        <dbReference type="ARBA" id="ARBA00006432"/>
    </source>
</evidence>
<evidence type="ECO:0000256" key="3">
    <source>
        <dbReference type="ARBA" id="ARBA00022832"/>
    </source>
</evidence>
<keyword evidence="3" id="KW-0276">Fatty acid metabolism</keyword>
<dbReference type="SUPFAM" id="SSF56801">
    <property type="entry name" value="Acetyl-CoA synthetase-like"/>
    <property type="match status" value="1"/>
</dbReference>
<evidence type="ECO:0000256" key="4">
    <source>
        <dbReference type="ARBA" id="ARBA00023098"/>
    </source>
</evidence>
<organism evidence="7 8">
    <name type="scientific">Sulfobacillus benefaciens</name>
    <dbReference type="NCBI Taxonomy" id="453960"/>
    <lineage>
        <taxon>Bacteria</taxon>
        <taxon>Bacillati</taxon>
        <taxon>Bacillota</taxon>
        <taxon>Clostridia</taxon>
        <taxon>Eubacteriales</taxon>
        <taxon>Clostridiales Family XVII. Incertae Sedis</taxon>
        <taxon>Sulfobacillus</taxon>
    </lineage>
</organism>
<dbReference type="InterPro" id="IPR042099">
    <property type="entry name" value="ANL_N_sf"/>
</dbReference>
<dbReference type="Pfam" id="PF13193">
    <property type="entry name" value="AMP-binding_C"/>
    <property type="match status" value="1"/>
</dbReference>
<comment type="caution">
    <text evidence="7">The sequence shown here is derived from an EMBL/GenBank/DDBJ whole genome shotgun (WGS) entry which is preliminary data.</text>
</comment>
<feature type="domain" description="AMP-binding enzyme C-terminal" evidence="6">
    <location>
        <begin position="431"/>
        <end position="508"/>
    </location>
</feature>
<sequence>MRELVVHELLFDAAYQHESQSVISGHHLYTYGAIHTRAVRLAERMVRLGISPGTVVGVMDVNSHRYLELKYALSMVGAVIHTINFRLSPEDILFTIHHARDEWLFLWEGFGTLAQSLSNSVPHCVWMGSETGGRGSTDYETLIAEGREQVPDIAGTIAPSDWYSVFYTTGTTGKPKGIRYTHQQMLMGALQIAHHLALHDTGAKLSAQDVIMPLIPFFHIHGWGAPFIATYLGASLVLPELGGPAEQIGWIRQHHVSWSNMVPTQLFMLLEEAQKQQLDRLTLKVLTGGSPLSLGLARRADQFGISLSLIYGGSDQLGSAISTATQPKGPHRLEQLTTRLTPLPMAHIEVRNDSLELTPSDGNTLGEVWVQSPWLPDGYLNDSEQTAAAFNHGWFRSGDLAVRYPDGRLYVLDRTKDAIKSGGEWIAGSTIESVLSEVPGVNAAAVIAVPDDKWGERPLAVVEVQGEVSQETLYQALNQAVAQGRLVKFWIPDTIRFIDRMPLTSAGKINKAALRAGT</sequence>
<dbReference type="GO" id="GO:0006631">
    <property type="term" value="P:fatty acid metabolic process"/>
    <property type="evidence" value="ECO:0007669"/>
    <property type="project" value="UniProtKB-KW"/>
</dbReference>
<name>A0A2T2X4F7_9FIRM</name>
<comment type="similarity">
    <text evidence="1">Belongs to the ATP-dependent AMP-binding enzyme family.</text>
</comment>
<evidence type="ECO:0000313" key="8">
    <source>
        <dbReference type="Proteomes" id="UP000242699"/>
    </source>
</evidence>
<dbReference type="InterPro" id="IPR025110">
    <property type="entry name" value="AMP-bd_C"/>
</dbReference>
<evidence type="ECO:0000259" key="5">
    <source>
        <dbReference type="Pfam" id="PF00501"/>
    </source>
</evidence>
<protein>
    <submittedName>
        <fullName evidence="7">AMP-dependent synthetase</fullName>
    </submittedName>
</protein>
<dbReference type="PANTHER" id="PTHR43859:SF4">
    <property type="entry name" value="BUTANOATE--COA LIGASE AAE1-RELATED"/>
    <property type="match status" value="1"/>
</dbReference>
<dbReference type="AlphaFoldDB" id="A0A2T2X4F7"/>
<dbReference type="EMBL" id="PXYT01000016">
    <property type="protein sequence ID" value="PSR29393.1"/>
    <property type="molecule type" value="Genomic_DNA"/>
</dbReference>
<dbReference type="InterPro" id="IPR000873">
    <property type="entry name" value="AMP-dep_synth/lig_dom"/>
</dbReference>
<dbReference type="PROSITE" id="PS00455">
    <property type="entry name" value="AMP_BINDING"/>
    <property type="match status" value="1"/>
</dbReference>
<dbReference type="PANTHER" id="PTHR43859">
    <property type="entry name" value="ACYL-ACTIVATING ENZYME"/>
    <property type="match status" value="1"/>
</dbReference>
<evidence type="ECO:0000256" key="2">
    <source>
        <dbReference type="ARBA" id="ARBA00022598"/>
    </source>
</evidence>
<keyword evidence="2" id="KW-0436">Ligase</keyword>
<dbReference type="GO" id="GO:0016874">
    <property type="term" value="F:ligase activity"/>
    <property type="evidence" value="ECO:0007669"/>
    <property type="project" value="UniProtKB-KW"/>
</dbReference>
<gene>
    <name evidence="7" type="ORF">C7B43_08615</name>
</gene>
<reference evidence="7 8" key="1">
    <citation type="journal article" date="2014" name="BMC Genomics">
        <title>Comparison of environmental and isolate Sulfobacillus genomes reveals diverse carbon, sulfur, nitrogen, and hydrogen metabolisms.</title>
        <authorList>
            <person name="Justice N.B."/>
            <person name="Norman A."/>
            <person name="Brown C.T."/>
            <person name="Singh A."/>
            <person name="Thomas B.C."/>
            <person name="Banfield J.F."/>
        </authorList>
    </citation>
    <scope>NUCLEOTIDE SEQUENCE [LARGE SCALE GENOMIC DNA]</scope>
    <source>
        <strain evidence="7">AMDSBA1</strain>
    </source>
</reference>
<evidence type="ECO:0000259" key="6">
    <source>
        <dbReference type="Pfam" id="PF13193"/>
    </source>
</evidence>
<dbReference type="Gene3D" id="3.30.300.30">
    <property type="match status" value="1"/>
</dbReference>
<dbReference type="InterPro" id="IPR045851">
    <property type="entry name" value="AMP-bd_C_sf"/>
</dbReference>
<keyword evidence="4" id="KW-0443">Lipid metabolism</keyword>
<accession>A0A2T2X4F7</accession>
<dbReference type="Proteomes" id="UP000242699">
    <property type="component" value="Unassembled WGS sequence"/>
</dbReference>
<dbReference type="Pfam" id="PF00501">
    <property type="entry name" value="AMP-binding"/>
    <property type="match status" value="1"/>
</dbReference>
<proteinExistence type="inferred from homology"/>
<evidence type="ECO:0000313" key="7">
    <source>
        <dbReference type="EMBL" id="PSR29393.1"/>
    </source>
</evidence>